<keyword evidence="4" id="KW-0804">Transcription</keyword>
<reference evidence="6 7" key="1">
    <citation type="submission" date="2018-05" db="EMBL/GenBank/DDBJ databases">
        <title>Genetic diversity of glacier-inhabiting Cryobacterium bacteria in China and description of Cryobacterium mengkeensis sp. nov. and Arthrobacter glacialis sp. nov.</title>
        <authorList>
            <person name="Liu Q."/>
            <person name="Xin Y.-H."/>
        </authorList>
    </citation>
    <scope>NUCLEOTIDE SEQUENCE [LARGE SCALE GENOMIC DNA]</scope>
    <source>
        <strain evidence="6 7">LI2</strain>
    </source>
</reference>
<keyword evidence="7" id="KW-1185">Reference proteome</keyword>
<dbReference type="PANTHER" id="PTHR30126">
    <property type="entry name" value="HTH-TYPE TRANSCRIPTIONAL REGULATOR"/>
    <property type="match status" value="1"/>
</dbReference>
<dbReference type="Gene3D" id="1.10.10.10">
    <property type="entry name" value="Winged helix-like DNA-binding domain superfamily/Winged helix DNA-binding domain"/>
    <property type="match status" value="1"/>
</dbReference>
<dbReference type="InterPro" id="IPR005119">
    <property type="entry name" value="LysR_subst-bd"/>
</dbReference>
<evidence type="ECO:0000256" key="3">
    <source>
        <dbReference type="ARBA" id="ARBA00023125"/>
    </source>
</evidence>
<gene>
    <name evidence="6" type="ORF">CVV68_09535</name>
</gene>
<dbReference type="InterPro" id="IPR000847">
    <property type="entry name" value="LysR_HTH_N"/>
</dbReference>
<evidence type="ECO:0000313" key="7">
    <source>
        <dbReference type="Proteomes" id="UP000247832"/>
    </source>
</evidence>
<dbReference type="Pfam" id="PF00126">
    <property type="entry name" value="HTH_1"/>
    <property type="match status" value="1"/>
</dbReference>
<protein>
    <submittedName>
        <fullName evidence="6">LysR family transcriptional regulator</fullName>
    </submittedName>
</protein>
<dbReference type="SUPFAM" id="SSF46785">
    <property type="entry name" value="Winged helix' DNA-binding domain"/>
    <property type="match status" value="1"/>
</dbReference>
<organism evidence="6 7">
    <name type="scientific">Arthrobacter livingstonensis</name>
    <dbReference type="NCBI Taxonomy" id="670078"/>
    <lineage>
        <taxon>Bacteria</taxon>
        <taxon>Bacillati</taxon>
        <taxon>Actinomycetota</taxon>
        <taxon>Actinomycetes</taxon>
        <taxon>Micrococcales</taxon>
        <taxon>Micrococcaceae</taxon>
        <taxon>Arthrobacter</taxon>
    </lineage>
</organism>
<keyword evidence="3" id="KW-0238">DNA-binding</keyword>
<evidence type="ECO:0000256" key="1">
    <source>
        <dbReference type="ARBA" id="ARBA00009437"/>
    </source>
</evidence>
<dbReference type="Gene3D" id="3.40.190.10">
    <property type="entry name" value="Periplasmic binding protein-like II"/>
    <property type="match status" value="2"/>
</dbReference>
<dbReference type="InterPro" id="IPR036390">
    <property type="entry name" value="WH_DNA-bd_sf"/>
</dbReference>
<evidence type="ECO:0000313" key="6">
    <source>
        <dbReference type="EMBL" id="PYI67665.1"/>
    </source>
</evidence>
<keyword evidence="2" id="KW-0805">Transcription regulation</keyword>
<dbReference type="SUPFAM" id="SSF53850">
    <property type="entry name" value="Periplasmic binding protein-like II"/>
    <property type="match status" value="1"/>
</dbReference>
<dbReference type="RefSeq" id="WP_110500774.1">
    <property type="nucleotide sequence ID" value="NZ_QJVD01000008.1"/>
</dbReference>
<evidence type="ECO:0000256" key="4">
    <source>
        <dbReference type="ARBA" id="ARBA00023163"/>
    </source>
</evidence>
<dbReference type="EMBL" id="QJVD01000008">
    <property type="protein sequence ID" value="PYI67665.1"/>
    <property type="molecule type" value="Genomic_DNA"/>
</dbReference>
<feature type="domain" description="HTH lysR-type" evidence="5">
    <location>
        <begin position="15"/>
        <end position="72"/>
    </location>
</feature>
<dbReference type="PROSITE" id="PS50931">
    <property type="entry name" value="HTH_LYSR"/>
    <property type="match status" value="1"/>
</dbReference>
<evidence type="ECO:0000259" key="5">
    <source>
        <dbReference type="PROSITE" id="PS50931"/>
    </source>
</evidence>
<evidence type="ECO:0000256" key="2">
    <source>
        <dbReference type="ARBA" id="ARBA00023015"/>
    </source>
</evidence>
<comment type="caution">
    <text evidence="6">The sequence shown here is derived from an EMBL/GenBank/DDBJ whole genome shotgun (WGS) entry which is preliminary data.</text>
</comment>
<dbReference type="AlphaFoldDB" id="A0A2V5L821"/>
<accession>A0A2V5L821</accession>
<dbReference type="GO" id="GO:0000976">
    <property type="term" value="F:transcription cis-regulatory region binding"/>
    <property type="evidence" value="ECO:0007669"/>
    <property type="project" value="TreeGrafter"/>
</dbReference>
<dbReference type="OrthoDB" id="9808620at2"/>
<proteinExistence type="inferred from homology"/>
<dbReference type="InterPro" id="IPR036388">
    <property type="entry name" value="WH-like_DNA-bd_sf"/>
</dbReference>
<dbReference type="Pfam" id="PF03466">
    <property type="entry name" value="LysR_substrate"/>
    <property type="match status" value="1"/>
</dbReference>
<comment type="similarity">
    <text evidence="1">Belongs to the LysR transcriptional regulatory family.</text>
</comment>
<dbReference type="GO" id="GO:0003700">
    <property type="term" value="F:DNA-binding transcription factor activity"/>
    <property type="evidence" value="ECO:0007669"/>
    <property type="project" value="InterPro"/>
</dbReference>
<dbReference type="PANTHER" id="PTHR30126:SF39">
    <property type="entry name" value="HTH-TYPE TRANSCRIPTIONAL REGULATOR CYSL"/>
    <property type="match status" value="1"/>
</dbReference>
<sequence length="309" mass="32958">MVDDSPARLPAHKWLELSAVRLLVAIADAGSVSAGARMIGMAQSNSSRAMATLERRLGYPLLNRSTRGSQLTTEGVLTVEWAREILDATDRFAAGAAALASPADTELVVGASMTVAEYLVPGWLSTFRHECKDVQTTLRINNSRRVIEGVRSGELALGFIETPDVPGDVHSIRIMTDHLTVVVSPEHPWAARTEPLTHEVLASTPLIEREDGSGTRAALDATIGTERARPIAELNSNSAICLSVMAGLGPAVLSNLTVQGALRAGRLLQVPITGPRLERDLRCIWFGVRRPVGAAGRLLDIALKTAPAS</sequence>
<name>A0A2V5L821_9MICC</name>
<dbReference type="Proteomes" id="UP000247832">
    <property type="component" value="Unassembled WGS sequence"/>
</dbReference>